<dbReference type="Proteomes" id="UP000886998">
    <property type="component" value="Unassembled WGS sequence"/>
</dbReference>
<dbReference type="EMBL" id="BMAV01012206">
    <property type="protein sequence ID" value="GFY58669.1"/>
    <property type="molecule type" value="Genomic_DNA"/>
</dbReference>
<feature type="region of interest" description="Disordered" evidence="1">
    <location>
        <begin position="26"/>
        <end position="68"/>
    </location>
</feature>
<protein>
    <submittedName>
        <fullName evidence="2">Uncharacterized protein</fullName>
    </submittedName>
</protein>
<comment type="caution">
    <text evidence="2">The sequence shown here is derived from an EMBL/GenBank/DDBJ whole genome shotgun (WGS) entry which is preliminary data.</text>
</comment>
<feature type="compositionally biased region" description="Basic and acidic residues" evidence="1">
    <location>
        <begin position="42"/>
        <end position="52"/>
    </location>
</feature>
<evidence type="ECO:0000256" key="1">
    <source>
        <dbReference type="SAM" id="MobiDB-lite"/>
    </source>
</evidence>
<dbReference type="AlphaFoldDB" id="A0A8X7CBD5"/>
<organism evidence="2 3">
    <name type="scientific">Trichonephila inaurata madagascariensis</name>
    <dbReference type="NCBI Taxonomy" id="2747483"/>
    <lineage>
        <taxon>Eukaryota</taxon>
        <taxon>Metazoa</taxon>
        <taxon>Ecdysozoa</taxon>
        <taxon>Arthropoda</taxon>
        <taxon>Chelicerata</taxon>
        <taxon>Arachnida</taxon>
        <taxon>Araneae</taxon>
        <taxon>Araneomorphae</taxon>
        <taxon>Entelegynae</taxon>
        <taxon>Araneoidea</taxon>
        <taxon>Nephilidae</taxon>
        <taxon>Trichonephila</taxon>
        <taxon>Trichonephila inaurata</taxon>
    </lineage>
</organism>
<gene>
    <name evidence="2" type="ORF">TNIN_449131</name>
</gene>
<keyword evidence="3" id="KW-1185">Reference proteome</keyword>
<name>A0A8X7CBD5_9ARAC</name>
<evidence type="ECO:0000313" key="2">
    <source>
        <dbReference type="EMBL" id="GFY58669.1"/>
    </source>
</evidence>
<feature type="compositionally biased region" description="Basic and acidic residues" evidence="1">
    <location>
        <begin position="59"/>
        <end position="68"/>
    </location>
</feature>
<reference evidence="2" key="1">
    <citation type="submission" date="2020-08" db="EMBL/GenBank/DDBJ databases">
        <title>Multicomponent nature underlies the extraordinary mechanical properties of spider dragline silk.</title>
        <authorList>
            <person name="Kono N."/>
            <person name="Nakamura H."/>
            <person name="Mori M."/>
            <person name="Yoshida Y."/>
            <person name="Ohtoshi R."/>
            <person name="Malay A.D."/>
            <person name="Moran D.A.P."/>
            <person name="Tomita M."/>
            <person name="Numata K."/>
            <person name="Arakawa K."/>
        </authorList>
    </citation>
    <scope>NUCLEOTIDE SEQUENCE</scope>
</reference>
<accession>A0A8X7CBD5</accession>
<proteinExistence type="predicted"/>
<sequence length="91" mass="10582">MTLSETLQSSSLERLLLFHTTPEEGVAEERSSRVERRRGRRCSRDRVEKGESEGTLGHPPEKKGRREWRGQVSPARFFFLGFCVSDDWLED</sequence>
<evidence type="ECO:0000313" key="3">
    <source>
        <dbReference type="Proteomes" id="UP000886998"/>
    </source>
</evidence>